<proteinExistence type="predicted"/>
<evidence type="ECO:0000259" key="2">
    <source>
        <dbReference type="Pfam" id="PF18347"/>
    </source>
</evidence>
<dbReference type="InterPro" id="IPR041218">
    <property type="entry name" value="DUF5606"/>
</dbReference>
<dbReference type="Gene3D" id="1.10.10.1650">
    <property type="match status" value="1"/>
</dbReference>
<dbReference type="EMBL" id="OCMF01000004">
    <property type="protein sequence ID" value="SOC81306.1"/>
    <property type="molecule type" value="Genomic_DNA"/>
</dbReference>
<evidence type="ECO:0000313" key="4">
    <source>
        <dbReference type="EMBL" id="SOC81306.1"/>
    </source>
</evidence>
<evidence type="ECO:0000256" key="1">
    <source>
        <dbReference type="SAM" id="MobiDB-lite"/>
    </source>
</evidence>
<evidence type="ECO:0000313" key="5">
    <source>
        <dbReference type="Proteomes" id="UP000219193"/>
    </source>
</evidence>
<sequence length="158" mass="17901">MKLDKVLSISGKPGLYELKAQTRGGFVAESMLDGKKISVNLRHNVSLLSEIAIYTYTEEVPLREVFQKISEKENGGEAISHKESKAKLEEYFSEVLPDYDEDRVYVSDIKKIFQWYNLLVSKGYTDFSKAEDTTVEEGTSEEETTSKKQPKDSGGEEE</sequence>
<reference evidence="5" key="1">
    <citation type="submission" date="2017-09" db="EMBL/GenBank/DDBJ databases">
        <authorList>
            <person name="Varghese N."/>
            <person name="Submissions S."/>
        </authorList>
    </citation>
    <scope>NUCLEOTIDE SEQUENCE [LARGE SCALE GENOMIC DNA]</scope>
    <source>
        <strain evidence="5">CGMCC 1.12641</strain>
    </source>
</reference>
<evidence type="ECO:0000259" key="3">
    <source>
        <dbReference type="Pfam" id="PF21186"/>
    </source>
</evidence>
<feature type="compositionally biased region" description="Basic and acidic residues" evidence="1">
    <location>
        <begin position="144"/>
        <end position="158"/>
    </location>
</feature>
<dbReference type="InterPro" id="IPR049281">
    <property type="entry name" value="BVU_3817-like_C_sf"/>
</dbReference>
<dbReference type="AlphaFoldDB" id="A0A285X8F6"/>
<dbReference type="Pfam" id="PF18347">
    <property type="entry name" value="DUF5606"/>
    <property type="match status" value="1"/>
</dbReference>
<dbReference type="InterPro" id="IPR049280">
    <property type="entry name" value="DUF6852"/>
</dbReference>
<dbReference type="RefSeq" id="WP_097057069.1">
    <property type="nucleotide sequence ID" value="NZ_OCMF01000004.1"/>
</dbReference>
<dbReference type="Proteomes" id="UP000219193">
    <property type="component" value="Unassembled WGS sequence"/>
</dbReference>
<organism evidence="4 5">
    <name type="scientific">Salinimicrobium sediminis</name>
    <dbReference type="NCBI Taxonomy" id="1343891"/>
    <lineage>
        <taxon>Bacteria</taxon>
        <taxon>Pseudomonadati</taxon>
        <taxon>Bacteroidota</taxon>
        <taxon>Flavobacteriia</taxon>
        <taxon>Flavobacteriales</taxon>
        <taxon>Flavobacteriaceae</taxon>
        <taxon>Salinimicrobium</taxon>
    </lineage>
</organism>
<keyword evidence="5" id="KW-1185">Reference proteome</keyword>
<feature type="region of interest" description="Disordered" evidence="1">
    <location>
        <begin position="130"/>
        <end position="158"/>
    </location>
</feature>
<accession>A0A285X8F6</accession>
<dbReference type="Pfam" id="PF21186">
    <property type="entry name" value="DUF6852"/>
    <property type="match status" value="1"/>
</dbReference>
<name>A0A285X8F6_9FLAO</name>
<dbReference type="InterPro" id="IPR049282">
    <property type="entry name" value="BVU_3817_N_sf"/>
</dbReference>
<dbReference type="OrthoDB" id="675198at2"/>
<gene>
    <name evidence="4" type="ORF">SAMN06296241_2881</name>
</gene>
<dbReference type="Gene3D" id="2.30.30.730">
    <property type="match status" value="1"/>
</dbReference>
<feature type="domain" description="DUF5606" evidence="2">
    <location>
        <begin position="3"/>
        <end position="48"/>
    </location>
</feature>
<protein>
    <submittedName>
        <fullName evidence="4">Uncharacterized protein</fullName>
    </submittedName>
</protein>
<feature type="compositionally biased region" description="Acidic residues" evidence="1">
    <location>
        <begin position="133"/>
        <end position="143"/>
    </location>
</feature>
<feature type="domain" description="DUF6852" evidence="3">
    <location>
        <begin position="51"/>
        <end position="119"/>
    </location>
</feature>